<dbReference type="Proteomes" id="UP000198704">
    <property type="component" value="Unassembled WGS sequence"/>
</dbReference>
<dbReference type="GO" id="GO:0000271">
    <property type="term" value="P:polysaccharide biosynthetic process"/>
    <property type="evidence" value="ECO:0007669"/>
    <property type="project" value="TreeGrafter"/>
</dbReference>
<feature type="transmembrane region" description="Helical" evidence="1">
    <location>
        <begin position="288"/>
        <end position="306"/>
    </location>
</feature>
<feature type="transmembrane region" description="Helical" evidence="1">
    <location>
        <begin position="52"/>
        <end position="71"/>
    </location>
</feature>
<evidence type="ECO:0000256" key="1">
    <source>
        <dbReference type="SAM" id="Phobius"/>
    </source>
</evidence>
<proteinExistence type="predicted"/>
<keyword evidence="3" id="KW-0808">Transferase</keyword>
<accession>A0A1H0GH51</accession>
<feature type="transmembrane region" description="Helical" evidence="1">
    <location>
        <begin position="226"/>
        <end position="244"/>
    </location>
</feature>
<keyword evidence="1" id="KW-0472">Membrane</keyword>
<feature type="transmembrane region" description="Helical" evidence="1">
    <location>
        <begin position="195"/>
        <end position="214"/>
    </location>
</feature>
<dbReference type="STRING" id="582672.SAMN05216360_11483"/>
<evidence type="ECO:0000313" key="4">
    <source>
        <dbReference type="Proteomes" id="UP000198704"/>
    </source>
</evidence>
<dbReference type="Pfam" id="PF01757">
    <property type="entry name" value="Acyl_transf_3"/>
    <property type="match status" value="1"/>
</dbReference>
<gene>
    <name evidence="3" type="ORF">SAMN05216360_11483</name>
</gene>
<name>A0A1H0GH51_9HYPH</name>
<sequence>MILVPIQILRGLAALMVVWHHARHEADLLAQRSGGPALDPGMLLPWWGGVDLFFVISGLVIVLASGRLYGVPGGRARFLAHRIARVVPLYWLVSLAYLALALARPDLLGEAAALVHDPTALVAGFLFWPAARPDGVVQPLYGLGWTLNYEAFFYALFTAGLGFGRRGAAASLIAVLGLLVAAGAVWPDLPVPLRFWANPIVLEFAAGAGLALAYRGGTRLAAPLRAGLAVFGLLGLILAAYLLADLGEADGILRPLLVGVPAALLVASALGPGRDAAQVARLPVPTRALVILGDASYALYLVHPFALRLMREVLLRLGAAPALHPYGGMILMLAASITAALLVHRYVETPLTRRVRRLLDPIPAQNRVPCGADPVPHGRRPD</sequence>
<dbReference type="AlphaFoldDB" id="A0A1H0GH51"/>
<dbReference type="GO" id="GO:0016747">
    <property type="term" value="F:acyltransferase activity, transferring groups other than amino-acyl groups"/>
    <property type="evidence" value="ECO:0007669"/>
    <property type="project" value="InterPro"/>
</dbReference>
<dbReference type="InterPro" id="IPR002656">
    <property type="entry name" value="Acyl_transf_3_dom"/>
</dbReference>
<dbReference type="InterPro" id="IPR050879">
    <property type="entry name" value="Acyltransferase_3"/>
</dbReference>
<keyword evidence="3" id="KW-0378">Hydrolase</keyword>
<dbReference type="GO" id="GO:0016787">
    <property type="term" value="F:hydrolase activity"/>
    <property type="evidence" value="ECO:0007669"/>
    <property type="project" value="UniProtKB-KW"/>
</dbReference>
<feature type="transmembrane region" description="Helical" evidence="1">
    <location>
        <begin position="256"/>
        <end position="276"/>
    </location>
</feature>
<keyword evidence="4" id="KW-1185">Reference proteome</keyword>
<evidence type="ECO:0000313" key="3">
    <source>
        <dbReference type="EMBL" id="SDO06178.1"/>
    </source>
</evidence>
<feature type="transmembrane region" description="Helical" evidence="1">
    <location>
        <begin position="136"/>
        <end position="157"/>
    </location>
</feature>
<dbReference type="PANTHER" id="PTHR23028">
    <property type="entry name" value="ACETYLTRANSFERASE"/>
    <property type="match status" value="1"/>
</dbReference>
<dbReference type="RefSeq" id="WP_208859093.1">
    <property type="nucleotide sequence ID" value="NZ_FNHS01000014.1"/>
</dbReference>
<feature type="transmembrane region" description="Helical" evidence="1">
    <location>
        <begin position="326"/>
        <end position="347"/>
    </location>
</feature>
<feature type="domain" description="Acyltransferase 3" evidence="2">
    <location>
        <begin position="6"/>
        <end position="339"/>
    </location>
</feature>
<keyword evidence="1" id="KW-1133">Transmembrane helix</keyword>
<dbReference type="EMBL" id="FNHS01000014">
    <property type="protein sequence ID" value="SDO06178.1"/>
    <property type="molecule type" value="Genomic_DNA"/>
</dbReference>
<keyword evidence="3" id="KW-0012">Acyltransferase</keyword>
<evidence type="ECO:0000259" key="2">
    <source>
        <dbReference type="Pfam" id="PF01757"/>
    </source>
</evidence>
<dbReference type="PANTHER" id="PTHR23028:SF131">
    <property type="entry name" value="BLR2367 PROTEIN"/>
    <property type="match status" value="1"/>
</dbReference>
<reference evidence="4" key="1">
    <citation type="submission" date="2016-10" db="EMBL/GenBank/DDBJ databases">
        <authorList>
            <person name="Varghese N."/>
            <person name="Submissions S."/>
        </authorList>
    </citation>
    <scope>NUCLEOTIDE SEQUENCE [LARGE SCALE GENOMIC DNA]</scope>
    <source>
        <strain evidence="4">BL47</strain>
    </source>
</reference>
<protein>
    <submittedName>
        <fullName evidence="3">Peptidoglycan/LPS O-acetylase OafA/YrhL, contains acyltransferase and SGNH-hydrolase domains</fullName>
    </submittedName>
</protein>
<organism evidence="3 4">
    <name type="scientific">Methylobacterium phyllostachyos</name>
    <dbReference type="NCBI Taxonomy" id="582672"/>
    <lineage>
        <taxon>Bacteria</taxon>
        <taxon>Pseudomonadati</taxon>
        <taxon>Pseudomonadota</taxon>
        <taxon>Alphaproteobacteria</taxon>
        <taxon>Hyphomicrobiales</taxon>
        <taxon>Methylobacteriaceae</taxon>
        <taxon>Methylobacterium</taxon>
    </lineage>
</organism>
<feature type="transmembrane region" description="Helical" evidence="1">
    <location>
        <begin position="169"/>
        <end position="189"/>
    </location>
</feature>
<feature type="transmembrane region" description="Helical" evidence="1">
    <location>
        <begin position="83"/>
        <end position="103"/>
    </location>
</feature>
<dbReference type="GO" id="GO:0016020">
    <property type="term" value="C:membrane"/>
    <property type="evidence" value="ECO:0007669"/>
    <property type="project" value="TreeGrafter"/>
</dbReference>
<keyword evidence="1" id="KW-0812">Transmembrane</keyword>